<dbReference type="PANTHER" id="PTHR46438:SF11">
    <property type="entry name" value="LIPASE-RELATED"/>
    <property type="match status" value="1"/>
</dbReference>
<evidence type="ECO:0000259" key="1">
    <source>
        <dbReference type="Pfam" id="PF12697"/>
    </source>
</evidence>
<protein>
    <submittedName>
        <fullName evidence="2">Alpha/beta fold hydrolase</fullName>
    </submittedName>
</protein>
<proteinExistence type="predicted"/>
<dbReference type="Proteomes" id="UP001596549">
    <property type="component" value="Unassembled WGS sequence"/>
</dbReference>
<gene>
    <name evidence="2" type="ORF">ACFQPF_16420</name>
</gene>
<accession>A0ABW2NTN0</accession>
<dbReference type="GO" id="GO:0016787">
    <property type="term" value="F:hydrolase activity"/>
    <property type="evidence" value="ECO:0007669"/>
    <property type="project" value="UniProtKB-KW"/>
</dbReference>
<dbReference type="RefSeq" id="WP_379750955.1">
    <property type="nucleotide sequence ID" value="NZ_JBHTCP010000051.1"/>
</dbReference>
<dbReference type="PANTHER" id="PTHR46438">
    <property type="entry name" value="ALPHA/BETA-HYDROLASES SUPERFAMILY PROTEIN"/>
    <property type="match status" value="1"/>
</dbReference>
<organism evidence="2 3">
    <name type="scientific">Fictibacillus iocasae</name>
    <dbReference type="NCBI Taxonomy" id="2715437"/>
    <lineage>
        <taxon>Bacteria</taxon>
        <taxon>Bacillati</taxon>
        <taxon>Bacillota</taxon>
        <taxon>Bacilli</taxon>
        <taxon>Bacillales</taxon>
        <taxon>Fictibacillaceae</taxon>
        <taxon>Fictibacillus</taxon>
    </lineage>
</organism>
<reference evidence="3" key="1">
    <citation type="journal article" date="2019" name="Int. J. Syst. Evol. Microbiol.">
        <title>The Global Catalogue of Microorganisms (GCM) 10K type strain sequencing project: providing services to taxonomists for standard genome sequencing and annotation.</title>
        <authorList>
            <consortium name="The Broad Institute Genomics Platform"/>
            <consortium name="The Broad Institute Genome Sequencing Center for Infectious Disease"/>
            <person name="Wu L."/>
            <person name="Ma J."/>
        </authorList>
    </citation>
    <scope>NUCLEOTIDE SEQUENCE [LARGE SCALE GENOMIC DNA]</scope>
    <source>
        <strain evidence="3">NBRC 106396</strain>
    </source>
</reference>
<evidence type="ECO:0000313" key="3">
    <source>
        <dbReference type="Proteomes" id="UP001596549"/>
    </source>
</evidence>
<keyword evidence="3" id="KW-1185">Reference proteome</keyword>
<feature type="domain" description="AB hydrolase-1" evidence="1">
    <location>
        <begin position="39"/>
        <end position="275"/>
    </location>
</feature>
<keyword evidence="2" id="KW-0378">Hydrolase</keyword>
<name>A0ABW2NTN0_9BACL</name>
<dbReference type="EMBL" id="JBHTCP010000051">
    <property type="protein sequence ID" value="MFC7373227.1"/>
    <property type="molecule type" value="Genomic_DNA"/>
</dbReference>
<dbReference type="Pfam" id="PF12697">
    <property type="entry name" value="Abhydrolase_6"/>
    <property type="match status" value="1"/>
</dbReference>
<dbReference type="PRINTS" id="PR00412">
    <property type="entry name" value="EPOXHYDRLASE"/>
</dbReference>
<dbReference type="InterPro" id="IPR000639">
    <property type="entry name" value="Epox_hydrolase-like"/>
</dbReference>
<sequence>MQAEIHSHDFTPSCRVTVNGVNLHYELYENKADRNAETIILIHGFLSSTLSFRKLIPLLTEKYHVYALDLPGFGQSEKSRTFVYKLSNYGELIIDFMEKLAINQAILIGHSMGGQVSLHAAKHCPKKIKRLILLGCCGYVKRASRSVICCSYIPFFSWGMKTWVLRKNVKENLLAVLHDSKLVTKELIEGYRKPLTEEGFFHSLIRLLRQREGDMERKDLQSIQTPVLMIWGREDKVMPVKTGYRLQHDLPDAKLIVYDDCGHLLMEERPEDIVRETVSFINGDQHVPYSEPS</sequence>
<dbReference type="InterPro" id="IPR029058">
    <property type="entry name" value="AB_hydrolase_fold"/>
</dbReference>
<dbReference type="SUPFAM" id="SSF53474">
    <property type="entry name" value="alpha/beta-Hydrolases"/>
    <property type="match status" value="1"/>
</dbReference>
<dbReference type="InterPro" id="IPR000073">
    <property type="entry name" value="AB_hydrolase_1"/>
</dbReference>
<dbReference type="Gene3D" id="3.40.50.1820">
    <property type="entry name" value="alpha/beta hydrolase"/>
    <property type="match status" value="1"/>
</dbReference>
<comment type="caution">
    <text evidence="2">The sequence shown here is derived from an EMBL/GenBank/DDBJ whole genome shotgun (WGS) entry which is preliminary data.</text>
</comment>
<dbReference type="PRINTS" id="PR00111">
    <property type="entry name" value="ABHYDROLASE"/>
</dbReference>
<evidence type="ECO:0000313" key="2">
    <source>
        <dbReference type="EMBL" id="MFC7373227.1"/>
    </source>
</evidence>